<dbReference type="Pfam" id="PF04870">
    <property type="entry name" value="Moulting_cycle"/>
    <property type="match status" value="1"/>
</dbReference>
<organism evidence="3 4">
    <name type="scientific">Haemonchus contortus</name>
    <name type="common">Barber pole worm</name>
    <dbReference type="NCBI Taxonomy" id="6289"/>
    <lineage>
        <taxon>Eukaryota</taxon>
        <taxon>Metazoa</taxon>
        <taxon>Ecdysozoa</taxon>
        <taxon>Nematoda</taxon>
        <taxon>Chromadorea</taxon>
        <taxon>Rhabditida</taxon>
        <taxon>Rhabditina</taxon>
        <taxon>Rhabditomorpha</taxon>
        <taxon>Strongyloidea</taxon>
        <taxon>Trichostrongylidae</taxon>
        <taxon>Haemonchus</taxon>
    </lineage>
</organism>
<dbReference type="Proteomes" id="UP000025227">
    <property type="component" value="Unplaced"/>
</dbReference>
<feature type="chain" id="PRO_5029692240" evidence="2">
    <location>
        <begin position="18"/>
        <end position="712"/>
    </location>
</feature>
<feature type="transmembrane region" description="Helical" evidence="1">
    <location>
        <begin position="668"/>
        <end position="691"/>
    </location>
</feature>
<keyword evidence="2" id="KW-0732">Signal</keyword>
<dbReference type="WBParaSite" id="HCON_00062085-00001">
    <property type="protein sequence ID" value="HCON_00062085-00001"/>
    <property type="gene ID" value="HCON_00062085"/>
</dbReference>
<keyword evidence="3" id="KW-1185">Reference proteome</keyword>
<sequence>MMYVMLILLSVLTVGLAVQPSAAQLPVNHAYKDGNTLRIPIDANASEELFDKWLSQALSGLMAAVTSGRLDQMDEDDREEIHRCSKMAYTVPDHARCVVKVLDTTRHIKRIPTSVKRTPAKVATKVVKSGIDRSDRYITRSLGKRISHVKRKPIKRKMKEFIPRQNDEWVGGFRLARAKRSIKLVNRTSYNLTSIDDETFFSKVVRQTARTIRKFKNKTDGTQSPRDEPHFSWRSAIQRIKHIGKEARMMAKQRKALKKRLRQMIDNTPDDFQDPRKAAAIRQMEMEDEDLAMKKKIGMEKKEEIRVPMKLVRESIKIALAATGKNVSNFDDKTLKLLSPRFLSIVPEQDPDDLFNLLSPSLFSIHEEGSEVEKTLSLPNLVKALPNKDQEAWLDFIVEAAGVSDAIDMTEKKQQEMREEGSRGPDGTPLYFTKKNVTDIFGDTEKRKIETFEELDRLYTKSQREDLDKQGYSYLTLKQLDVIYGPNSPYNKSDSHQLFRKLRRLHDDPHHLIEHDIRALAEAKKFRVRQKDIALSPFVLTPLNGAGAALSTTVVLSPLVLSPITLSPAVLGPIILSPWVFVPLILSPRVLSPLIVNPLIFSPIILSPLVLHPLILVPGVFNPVILSPLVLSPLILSPQVFTPIVLSPLLLSPLIYNPMAGSPLVLSPFLLSPIICSPQYLFAVVLSPYALSPLIQSKLIASEVILSPNWLS</sequence>
<dbReference type="OMA" id="MIDNTPA"/>
<dbReference type="InterPro" id="IPR006954">
    <property type="entry name" value="Mlt-10-like"/>
</dbReference>
<evidence type="ECO:0000256" key="2">
    <source>
        <dbReference type="SAM" id="SignalP"/>
    </source>
</evidence>
<proteinExistence type="predicted"/>
<keyword evidence="1" id="KW-1133">Transmembrane helix</keyword>
<name>A0A7I4Y913_HAECO</name>
<keyword evidence="1" id="KW-0472">Membrane</keyword>
<feature type="transmembrane region" description="Helical" evidence="1">
    <location>
        <begin position="594"/>
        <end position="615"/>
    </location>
</feature>
<evidence type="ECO:0000256" key="1">
    <source>
        <dbReference type="SAM" id="Phobius"/>
    </source>
</evidence>
<dbReference type="AlphaFoldDB" id="A0A7I4Y913"/>
<keyword evidence="1" id="KW-0812">Transmembrane</keyword>
<feature type="transmembrane region" description="Helical" evidence="1">
    <location>
        <begin position="635"/>
        <end position="656"/>
    </location>
</feature>
<dbReference type="OrthoDB" id="5917548at2759"/>
<evidence type="ECO:0000313" key="3">
    <source>
        <dbReference type="Proteomes" id="UP000025227"/>
    </source>
</evidence>
<protein>
    <submittedName>
        <fullName evidence="4">Uncharacterized protein</fullName>
    </submittedName>
</protein>
<reference evidence="4" key="1">
    <citation type="submission" date="2020-12" db="UniProtKB">
        <authorList>
            <consortium name="WormBaseParasite"/>
        </authorList>
    </citation>
    <scope>IDENTIFICATION</scope>
    <source>
        <strain evidence="4">MHco3</strain>
    </source>
</reference>
<accession>A0A7I4Y913</accession>
<feature type="transmembrane region" description="Helical" evidence="1">
    <location>
        <begin position="560"/>
        <end position="582"/>
    </location>
</feature>
<dbReference type="PANTHER" id="PTHR21523">
    <property type="match status" value="1"/>
</dbReference>
<evidence type="ECO:0000313" key="4">
    <source>
        <dbReference type="WBParaSite" id="HCON_00062085-00001"/>
    </source>
</evidence>
<feature type="signal peptide" evidence="2">
    <location>
        <begin position="1"/>
        <end position="17"/>
    </location>
</feature>
<dbReference type="PANTHER" id="PTHR21523:SF37">
    <property type="entry name" value="MLT-TEN (MLT-10) RELATED"/>
    <property type="match status" value="1"/>
</dbReference>